<gene>
    <name evidence="1" type="ORF">EV356DRAFT_503496</name>
</gene>
<sequence length="303" mass="34203">MATSASKYSDQPSPKQDTYALGRDFRSASRLGHQHYLWHETLGFHLHPLIANTLPPVEPPRSDEKSPPPRIADIACGSASWLRSVALSLPHTQLNGHDISLAQCPPHQWLPVNITLGDWDLFSSPTEDMLERFDVVHTRLIFTIVEGQTEDEGLATARRVVSGLLKLLKPGGWLQWDELDVARSFLLRADPAAEAPAPTMERFLSVLKQKGKWVERLVEVMEETGMQEARLWRYEERKDLAKQFFENNLMKDEEMANGALRGTEEGRRLGDTVEKMWDESREGVVVCTPKVVVTATKPKGAMR</sequence>
<name>A0A6A6H620_VIRVR</name>
<accession>A0A6A6H620</accession>
<dbReference type="InterPro" id="IPR029063">
    <property type="entry name" value="SAM-dependent_MTases_sf"/>
</dbReference>
<keyword evidence="2" id="KW-1185">Reference proteome</keyword>
<dbReference type="EMBL" id="ML991806">
    <property type="protein sequence ID" value="KAF2233445.1"/>
    <property type="molecule type" value="Genomic_DNA"/>
</dbReference>
<proteinExistence type="predicted"/>
<reference evidence="1" key="1">
    <citation type="journal article" date="2020" name="Stud. Mycol.">
        <title>101 Dothideomycetes genomes: a test case for predicting lifestyles and emergence of pathogens.</title>
        <authorList>
            <person name="Haridas S."/>
            <person name="Albert R."/>
            <person name="Binder M."/>
            <person name="Bloem J."/>
            <person name="Labutti K."/>
            <person name="Salamov A."/>
            <person name="Andreopoulos B."/>
            <person name="Baker S."/>
            <person name="Barry K."/>
            <person name="Bills G."/>
            <person name="Bluhm B."/>
            <person name="Cannon C."/>
            <person name="Castanera R."/>
            <person name="Culley D."/>
            <person name="Daum C."/>
            <person name="Ezra D."/>
            <person name="Gonzalez J."/>
            <person name="Henrissat B."/>
            <person name="Kuo A."/>
            <person name="Liang C."/>
            <person name="Lipzen A."/>
            <person name="Lutzoni F."/>
            <person name="Magnuson J."/>
            <person name="Mondo S."/>
            <person name="Nolan M."/>
            <person name="Ohm R."/>
            <person name="Pangilinan J."/>
            <person name="Park H.-J."/>
            <person name="Ramirez L."/>
            <person name="Alfaro M."/>
            <person name="Sun H."/>
            <person name="Tritt A."/>
            <person name="Yoshinaga Y."/>
            <person name="Zwiers L.-H."/>
            <person name="Turgeon B."/>
            <person name="Goodwin S."/>
            <person name="Spatafora J."/>
            <person name="Crous P."/>
            <person name="Grigoriev I."/>
        </authorList>
    </citation>
    <scope>NUCLEOTIDE SEQUENCE</scope>
    <source>
        <strain evidence="1">Tuck. ex Michener</strain>
    </source>
</reference>
<dbReference type="SUPFAM" id="SSF53335">
    <property type="entry name" value="S-adenosyl-L-methionine-dependent methyltransferases"/>
    <property type="match status" value="1"/>
</dbReference>
<dbReference type="PANTHER" id="PTHR43591">
    <property type="entry name" value="METHYLTRANSFERASE"/>
    <property type="match status" value="1"/>
</dbReference>
<evidence type="ECO:0000313" key="1">
    <source>
        <dbReference type="EMBL" id="KAF2233445.1"/>
    </source>
</evidence>
<organism evidence="1 2">
    <name type="scientific">Viridothelium virens</name>
    <name type="common">Speckled blister lichen</name>
    <name type="synonym">Trypethelium virens</name>
    <dbReference type="NCBI Taxonomy" id="1048519"/>
    <lineage>
        <taxon>Eukaryota</taxon>
        <taxon>Fungi</taxon>
        <taxon>Dikarya</taxon>
        <taxon>Ascomycota</taxon>
        <taxon>Pezizomycotina</taxon>
        <taxon>Dothideomycetes</taxon>
        <taxon>Dothideomycetes incertae sedis</taxon>
        <taxon>Trypetheliales</taxon>
        <taxon>Trypetheliaceae</taxon>
        <taxon>Viridothelium</taxon>
    </lineage>
</organism>
<dbReference type="Proteomes" id="UP000800092">
    <property type="component" value="Unassembled WGS sequence"/>
</dbReference>
<dbReference type="PANTHER" id="PTHR43591:SF110">
    <property type="entry name" value="RHODANESE DOMAIN-CONTAINING PROTEIN"/>
    <property type="match status" value="1"/>
</dbReference>
<dbReference type="OrthoDB" id="417697at2759"/>
<protein>
    <recommendedName>
        <fullName evidence="3">Methyltransferase domain-containing protein</fullName>
    </recommendedName>
</protein>
<dbReference type="AlphaFoldDB" id="A0A6A6H620"/>
<dbReference type="Gene3D" id="3.40.50.150">
    <property type="entry name" value="Vaccinia Virus protein VP39"/>
    <property type="match status" value="1"/>
</dbReference>
<evidence type="ECO:0008006" key="3">
    <source>
        <dbReference type="Google" id="ProtNLM"/>
    </source>
</evidence>
<evidence type="ECO:0000313" key="2">
    <source>
        <dbReference type="Proteomes" id="UP000800092"/>
    </source>
</evidence>